<keyword evidence="2" id="KW-1133">Transmembrane helix</keyword>
<keyword evidence="2" id="KW-0812">Transmembrane</keyword>
<dbReference type="EMBL" id="CP017822">
    <property type="protein sequence ID" value="APA12683.1"/>
    <property type="molecule type" value="Genomic_DNA"/>
</dbReference>
<evidence type="ECO:0000313" key="4">
    <source>
        <dbReference type="EMBL" id="APA12683.1"/>
    </source>
</evidence>
<dbReference type="AlphaFoldDB" id="A0A1D9QDI9"/>
<reference evidence="5" key="1">
    <citation type="journal article" date="2017" name="Genome Biol. Evol.">
        <title>The complete genome sequence of the phytopathogenic fungus Sclerotinia sclerotiorum reveals insights into the genome architecture of broad host range pathogens.</title>
        <authorList>
            <person name="Derbyshire M."/>
            <person name="Denton-Giles M."/>
            <person name="Hegedus D."/>
            <person name="Seifbarghy S."/>
            <person name="Rollins J."/>
            <person name="van Kan J."/>
            <person name="Seidl M.F."/>
            <person name="Faino L."/>
            <person name="Mbengue M."/>
            <person name="Navaud O."/>
            <person name="Raffaele S."/>
            <person name="Hammond-Kosack K."/>
            <person name="Heard S."/>
            <person name="Oliver R."/>
        </authorList>
    </citation>
    <scope>NUCLEOTIDE SEQUENCE [LARGE SCALE GENOMIC DNA]</scope>
    <source>
        <strain evidence="5">ATCC 18683 / 1980 / Ss-1</strain>
    </source>
</reference>
<feature type="compositionally biased region" description="Acidic residues" evidence="1">
    <location>
        <begin position="11"/>
        <end position="20"/>
    </location>
</feature>
<sequence>MSSNQEGNGKEEEEQEQEQEQDTRPVGFWHRDLNGVRGFVVKKWIFTTIILSAAILAILSIYWGALFHVEQNLSSLVVWVVDFDAQIAPYTDTTPIVGPEILKAAEALIAPSGALGWGSLPASDFGFDPMEVRRRVYDFKAWAAIIINANATALLQDAVQNGNTTFDPLGIAQIIYVEARDETTYANYITPQLLQFQSTVTSMFGQQWTSRVLEQAATDTSILTNIRNNPQAISPAIGFSTFNLRPFAPPVATPAVSIGLIYLIIISFFSFSFYLPVHTKYITPEGHRPMHFYQLIIWRWLATIVAYFFLSLFYSLISLAFQIPFSSGQKSITMVENQATAYGKGTFVVFWMLNWVGMAALGIACENVTMIIGQPWTALWLVFWVITNVSTSFYLIDLAPRFFHWGYAWPLHNIVEASRQILFDLHSRIGLNFGVLFAWVAVNTVLFPFCCYFMRWNILKGQQKTMDKRGNAKDDLEVKDAVEA</sequence>
<accession>A0A1D9QDI9</accession>
<dbReference type="PANTHER" id="PTHR34814:SF1">
    <property type="entry name" value="NITROSOGUANIDINE RESISTANCE PROTEIN SNG1"/>
    <property type="match status" value="1"/>
</dbReference>
<dbReference type="PANTHER" id="PTHR34814">
    <property type="entry name" value="NITROSOGUANIDINE RESISTANCE PROTEIN SNG1"/>
    <property type="match status" value="1"/>
</dbReference>
<feature type="region of interest" description="Disordered" evidence="1">
    <location>
        <begin position="1"/>
        <end position="24"/>
    </location>
</feature>
<dbReference type="Proteomes" id="UP000177798">
    <property type="component" value="Chromosome 9"/>
</dbReference>
<feature type="transmembrane region" description="Helical" evidence="2">
    <location>
        <begin position="376"/>
        <end position="396"/>
    </location>
</feature>
<evidence type="ECO:0000313" key="5">
    <source>
        <dbReference type="Proteomes" id="UP000177798"/>
    </source>
</evidence>
<evidence type="ECO:0000259" key="3">
    <source>
        <dbReference type="Pfam" id="PF12051"/>
    </source>
</evidence>
<name>A0A1D9QDI9_SCLS1</name>
<gene>
    <name evidence="4" type="ORF">sscle_09g074530</name>
</gene>
<feature type="transmembrane region" description="Helical" evidence="2">
    <location>
        <begin position="296"/>
        <end position="321"/>
    </location>
</feature>
<dbReference type="Pfam" id="PF12051">
    <property type="entry name" value="DUF3533"/>
    <property type="match status" value="1"/>
</dbReference>
<feature type="transmembrane region" description="Helical" evidence="2">
    <location>
        <begin position="255"/>
        <end position="275"/>
    </location>
</feature>
<feature type="transmembrane region" description="Helical" evidence="2">
    <location>
        <begin position="341"/>
        <end position="364"/>
    </location>
</feature>
<evidence type="ECO:0000256" key="1">
    <source>
        <dbReference type="SAM" id="MobiDB-lite"/>
    </source>
</evidence>
<feature type="transmembrane region" description="Helical" evidence="2">
    <location>
        <begin position="44"/>
        <end position="65"/>
    </location>
</feature>
<dbReference type="InterPro" id="IPR022703">
    <property type="entry name" value="DUF3533"/>
</dbReference>
<dbReference type="VEuPathDB" id="FungiDB:sscle_09g074530"/>
<feature type="transmembrane region" description="Helical" evidence="2">
    <location>
        <begin position="433"/>
        <end position="454"/>
    </location>
</feature>
<keyword evidence="2" id="KW-0472">Membrane</keyword>
<dbReference type="OrthoDB" id="2140105at2759"/>
<proteinExistence type="predicted"/>
<evidence type="ECO:0000256" key="2">
    <source>
        <dbReference type="SAM" id="Phobius"/>
    </source>
</evidence>
<protein>
    <recommendedName>
        <fullName evidence="3">DUF3533 domain-containing protein</fullName>
    </recommendedName>
</protein>
<feature type="domain" description="DUF3533" evidence="3">
    <location>
        <begin position="48"/>
        <end position="445"/>
    </location>
</feature>
<dbReference type="InterPro" id="IPR053001">
    <property type="entry name" value="MNNG_permease-like"/>
</dbReference>
<organism evidence="4 5">
    <name type="scientific">Sclerotinia sclerotiorum (strain ATCC 18683 / 1980 / Ss-1)</name>
    <name type="common">White mold</name>
    <name type="synonym">Whetzelinia sclerotiorum</name>
    <dbReference type="NCBI Taxonomy" id="665079"/>
    <lineage>
        <taxon>Eukaryota</taxon>
        <taxon>Fungi</taxon>
        <taxon>Dikarya</taxon>
        <taxon>Ascomycota</taxon>
        <taxon>Pezizomycotina</taxon>
        <taxon>Leotiomycetes</taxon>
        <taxon>Helotiales</taxon>
        <taxon>Sclerotiniaceae</taxon>
        <taxon>Sclerotinia</taxon>
    </lineage>
</organism>